<feature type="region of interest" description="Disordered" evidence="2">
    <location>
        <begin position="189"/>
        <end position="237"/>
    </location>
</feature>
<dbReference type="PROSITE" id="PS50005">
    <property type="entry name" value="TPR"/>
    <property type="match status" value="1"/>
</dbReference>
<dbReference type="Proteomes" id="UP000783253">
    <property type="component" value="Unassembled WGS sequence"/>
</dbReference>
<name>A0ABS7J4K0_9SPHN</name>
<evidence type="ECO:0000313" key="5">
    <source>
        <dbReference type="Proteomes" id="UP000783253"/>
    </source>
</evidence>
<reference evidence="4 5" key="1">
    <citation type="submission" date="2021-08" db="EMBL/GenBank/DDBJ databases">
        <title>Comparative Genomics Analysis of the Genus Qipengyuania Reveals Extensive Genetic Diversity and Metabolic Versatility, Including the Description of Fifteen Novel Species.</title>
        <authorList>
            <person name="Liu Y."/>
        </authorList>
    </citation>
    <scope>NUCLEOTIDE SEQUENCE [LARGE SCALE GENOMIC DNA]</scope>
    <source>
        <strain evidence="4 5">1NDH17</strain>
    </source>
</reference>
<sequence length="259" mass="27734">MKPATTLALVALATSLGGCKSFVQAFDFSKHSNTPQYAIGPADLEEGRAQLKAGNPGNAIAPLHRAALDPALRGEALNALGVAYAKLGRADLAERYFVSATRINPERFAANLDRFYRSDLAQSARFAFHQRQQAAEQYAEFARSEEALAEDAAPDRRVVMSGGEKRTITLSQATPSRRVSVGKLAPVEADAPAPAKPRVQLSSGQPLTAPQITARPAEIRLQSRTPEPAARVRVGEAGNALSYPLRVRLAPRKAPSSKD</sequence>
<organism evidence="4 5">
    <name type="scientific">Qipengyuania polymorpha</name>
    <dbReference type="NCBI Taxonomy" id="2867234"/>
    <lineage>
        <taxon>Bacteria</taxon>
        <taxon>Pseudomonadati</taxon>
        <taxon>Pseudomonadota</taxon>
        <taxon>Alphaproteobacteria</taxon>
        <taxon>Sphingomonadales</taxon>
        <taxon>Erythrobacteraceae</taxon>
        <taxon>Qipengyuania</taxon>
    </lineage>
</organism>
<gene>
    <name evidence="4" type="ORF">K3152_12110</name>
</gene>
<protein>
    <recommendedName>
        <fullName evidence="6">Tetratricopeptide repeat protein</fullName>
    </recommendedName>
</protein>
<dbReference type="EMBL" id="JAIGNK010000003">
    <property type="protein sequence ID" value="MBX7458994.1"/>
    <property type="molecule type" value="Genomic_DNA"/>
</dbReference>
<dbReference type="RefSeq" id="WP_221574344.1">
    <property type="nucleotide sequence ID" value="NZ_JAIGNK010000003.1"/>
</dbReference>
<feature type="chain" id="PRO_5045211997" description="Tetratricopeptide repeat protein" evidence="3">
    <location>
        <begin position="26"/>
        <end position="259"/>
    </location>
</feature>
<feature type="repeat" description="TPR" evidence="1">
    <location>
        <begin position="74"/>
        <end position="107"/>
    </location>
</feature>
<proteinExistence type="predicted"/>
<keyword evidence="1" id="KW-0802">TPR repeat</keyword>
<feature type="compositionally biased region" description="Polar residues" evidence="2">
    <location>
        <begin position="200"/>
        <end position="211"/>
    </location>
</feature>
<comment type="caution">
    <text evidence="4">The sequence shown here is derived from an EMBL/GenBank/DDBJ whole genome shotgun (WGS) entry which is preliminary data.</text>
</comment>
<feature type="signal peptide" evidence="3">
    <location>
        <begin position="1"/>
        <end position="25"/>
    </location>
</feature>
<accession>A0ABS7J4K0</accession>
<evidence type="ECO:0000313" key="4">
    <source>
        <dbReference type="EMBL" id="MBX7458994.1"/>
    </source>
</evidence>
<dbReference type="PROSITE" id="PS51257">
    <property type="entry name" value="PROKAR_LIPOPROTEIN"/>
    <property type="match status" value="1"/>
</dbReference>
<evidence type="ECO:0000256" key="1">
    <source>
        <dbReference type="PROSITE-ProRule" id="PRU00339"/>
    </source>
</evidence>
<dbReference type="InterPro" id="IPR011990">
    <property type="entry name" value="TPR-like_helical_dom_sf"/>
</dbReference>
<keyword evidence="3" id="KW-0732">Signal</keyword>
<evidence type="ECO:0000256" key="2">
    <source>
        <dbReference type="SAM" id="MobiDB-lite"/>
    </source>
</evidence>
<dbReference type="InterPro" id="IPR019734">
    <property type="entry name" value="TPR_rpt"/>
</dbReference>
<evidence type="ECO:0008006" key="6">
    <source>
        <dbReference type="Google" id="ProtNLM"/>
    </source>
</evidence>
<keyword evidence="5" id="KW-1185">Reference proteome</keyword>
<dbReference type="Gene3D" id="1.25.40.10">
    <property type="entry name" value="Tetratricopeptide repeat domain"/>
    <property type="match status" value="1"/>
</dbReference>
<evidence type="ECO:0000256" key="3">
    <source>
        <dbReference type="SAM" id="SignalP"/>
    </source>
</evidence>
<dbReference type="SUPFAM" id="SSF48452">
    <property type="entry name" value="TPR-like"/>
    <property type="match status" value="1"/>
</dbReference>